<name>C1EII3_MICCC</name>
<accession>C1EII3</accession>
<reference evidence="1 2" key="1">
    <citation type="journal article" date="2009" name="Science">
        <title>Green evolution and dynamic adaptations revealed by genomes of the marine picoeukaryotes Micromonas.</title>
        <authorList>
            <person name="Worden A.Z."/>
            <person name="Lee J.H."/>
            <person name="Mock T."/>
            <person name="Rouze P."/>
            <person name="Simmons M.P."/>
            <person name="Aerts A.L."/>
            <person name="Allen A.E."/>
            <person name="Cuvelier M.L."/>
            <person name="Derelle E."/>
            <person name="Everett M.V."/>
            <person name="Foulon E."/>
            <person name="Grimwood J."/>
            <person name="Gundlach H."/>
            <person name="Henrissat B."/>
            <person name="Napoli C."/>
            <person name="McDonald S.M."/>
            <person name="Parker M.S."/>
            <person name="Rombauts S."/>
            <person name="Salamov A."/>
            <person name="Von Dassow P."/>
            <person name="Badger J.H."/>
            <person name="Coutinho P.M."/>
            <person name="Demir E."/>
            <person name="Dubchak I."/>
            <person name="Gentemann C."/>
            <person name="Eikrem W."/>
            <person name="Gready J.E."/>
            <person name="John U."/>
            <person name="Lanier W."/>
            <person name="Lindquist E.A."/>
            <person name="Lucas S."/>
            <person name="Mayer K.F."/>
            <person name="Moreau H."/>
            <person name="Not F."/>
            <person name="Otillar R."/>
            <person name="Panaud O."/>
            <person name="Pangilinan J."/>
            <person name="Paulsen I."/>
            <person name="Piegu B."/>
            <person name="Poliakov A."/>
            <person name="Robbens S."/>
            <person name="Schmutz J."/>
            <person name="Toulza E."/>
            <person name="Wyss T."/>
            <person name="Zelensky A."/>
            <person name="Zhou K."/>
            <person name="Armbrust E.V."/>
            <person name="Bhattacharya D."/>
            <person name="Goodenough U.W."/>
            <person name="Van de Peer Y."/>
            <person name="Grigoriev I.V."/>
        </authorList>
    </citation>
    <scope>NUCLEOTIDE SEQUENCE [LARGE SCALE GENOMIC DNA]</scope>
    <source>
        <strain evidence="2">RCC299 / NOUM17</strain>
    </source>
</reference>
<keyword evidence="2" id="KW-1185">Reference proteome</keyword>
<sequence>MFALASQATIAPIAAPLRARKAPKTALRRAAVRVNASPDAKSDNDRAMFSRRQLGLGSAALASLMATDMTVVNPAMAKKIISGKQDLPDIADLVMVFHGLGSYTYEKWYKEVFSPFEAGLHSGEVGGPEVGPAFAKVVNLTILRGRNPDAPGGETVAVQMFVLNENADPAAKGALTAIQKFFVDTGPGANPFWAEGRDAGWVGTDLTQWSASVGFIRGANPKTGYPDDWKKGTGVGVYDFGLKIPYEEWVPQFTSPESDQLHDAAGVFFSAVGPDEKGTEHQSKYRSVQVIHAHKNLKQARAFLDRVVKADAPPFDQIKDILDNPEAIALEVVSDTFFPEYFPESLFPNPLLNA</sequence>
<gene>
    <name evidence="1" type="ORF">MICPUN_64586</name>
</gene>
<dbReference type="RefSeq" id="XP_002506608.1">
    <property type="nucleotide sequence ID" value="XM_002506562.1"/>
</dbReference>
<protein>
    <submittedName>
        <fullName evidence="1">Uncharacterized protein</fullName>
    </submittedName>
</protein>
<dbReference type="GeneID" id="8249359"/>
<dbReference type="Proteomes" id="UP000002009">
    <property type="component" value="Chromosome 15"/>
</dbReference>
<dbReference type="OMA" id="CTFATHT"/>
<dbReference type="EMBL" id="CP001333">
    <property type="protein sequence ID" value="ACO67866.1"/>
    <property type="molecule type" value="Genomic_DNA"/>
</dbReference>
<evidence type="ECO:0000313" key="1">
    <source>
        <dbReference type="EMBL" id="ACO67866.1"/>
    </source>
</evidence>
<proteinExistence type="predicted"/>
<dbReference type="AlphaFoldDB" id="C1EII3"/>
<dbReference type="InParanoid" id="C1EII3"/>
<evidence type="ECO:0000313" key="2">
    <source>
        <dbReference type="Proteomes" id="UP000002009"/>
    </source>
</evidence>
<dbReference type="KEGG" id="mis:MICPUN_64586"/>
<dbReference type="OrthoDB" id="10526458at2759"/>
<organism evidence="1 2">
    <name type="scientific">Micromonas commoda (strain RCC299 / NOUM17 / CCMP2709)</name>
    <name type="common">Picoplanktonic green alga</name>
    <dbReference type="NCBI Taxonomy" id="296587"/>
    <lineage>
        <taxon>Eukaryota</taxon>
        <taxon>Viridiplantae</taxon>
        <taxon>Chlorophyta</taxon>
        <taxon>Mamiellophyceae</taxon>
        <taxon>Mamiellales</taxon>
        <taxon>Mamiellaceae</taxon>
        <taxon>Micromonas</taxon>
    </lineage>
</organism>